<dbReference type="InterPro" id="IPR018485">
    <property type="entry name" value="FGGY_C"/>
</dbReference>
<evidence type="ECO:0000256" key="1">
    <source>
        <dbReference type="ARBA" id="ARBA00022679"/>
    </source>
</evidence>
<proteinExistence type="predicted"/>
<evidence type="ECO:0000259" key="3">
    <source>
        <dbReference type="Pfam" id="PF00370"/>
    </source>
</evidence>
<name>S5Z8P1_9CREN</name>
<keyword evidence="6" id="KW-1185">Reference proteome</keyword>
<sequence>MRILAVDIGTSTVKSGLIDFEGDGVKGFNTIEVPLLRPEPEAAEHSADYLWGIFKETVKETIRKANMEEIDGIVVSGYLFGLIGLDSQNRPLTNIFTWLDRRPAKYLPRLYKTLDPFEVYRRTGCPPLYIYQLAKLFWLLQEKKTLLEKTKTILDAKGFLFLRLIGEKVMDRSSASGSQLLNMYSLDWDFDLIESIGIDPGILPRLVEPNTIIGDLPVSIANELGIKSGAPIVAGVFDGAAVSIGLGGLNQEIATSHLSTSTMLRVASPYPVIDKSPYMRFQTYYSLKKTWLPGGAVNSGGVVLRWFRDSLGGLEKVLAQDLGISVYEILDREAMLSPPGANGIIFLPYLSGERFPIFGNNSSAVIFGLREWHTKRDILRAFMEGVAYNLNLVNEALRENNLRFKEVRITGGGAQSQLWLQILADVLNTPIKAFTRGDAALFGSALVALETLDPSFELTKFDQYLRFDRIALPSENRLVYEKQYEKFKKVLNSLIPLFNEN</sequence>
<dbReference type="InterPro" id="IPR043129">
    <property type="entry name" value="ATPase_NBD"/>
</dbReference>
<evidence type="ECO:0000259" key="4">
    <source>
        <dbReference type="Pfam" id="PF02782"/>
    </source>
</evidence>
<evidence type="ECO:0000313" key="5">
    <source>
        <dbReference type="EMBL" id="AGT35725.1"/>
    </source>
</evidence>
<dbReference type="Pfam" id="PF02782">
    <property type="entry name" value="FGGY_C"/>
    <property type="match status" value="1"/>
</dbReference>
<protein>
    <recommendedName>
        <fullName evidence="7">Carbohydrate kinase</fullName>
    </recommendedName>
</protein>
<dbReference type="KEGG" id="thb:N186_06935"/>
<dbReference type="SUPFAM" id="SSF53067">
    <property type="entry name" value="Actin-like ATPase domain"/>
    <property type="match status" value="2"/>
</dbReference>
<dbReference type="OrthoDB" id="26592at2157"/>
<feature type="domain" description="Carbohydrate kinase FGGY C-terminal" evidence="4">
    <location>
        <begin position="260"/>
        <end position="449"/>
    </location>
</feature>
<dbReference type="CDD" id="cd07770">
    <property type="entry name" value="ASKHA_NBD_FGGY_GntK"/>
    <property type="match status" value="1"/>
</dbReference>
<dbReference type="GO" id="GO:0016301">
    <property type="term" value="F:kinase activity"/>
    <property type="evidence" value="ECO:0007669"/>
    <property type="project" value="UniProtKB-KW"/>
</dbReference>
<evidence type="ECO:0000256" key="2">
    <source>
        <dbReference type="ARBA" id="ARBA00022777"/>
    </source>
</evidence>
<dbReference type="PANTHER" id="PTHR43095">
    <property type="entry name" value="SUGAR KINASE"/>
    <property type="match status" value="1"/>
</dbReference>
<gene>
    <name evidence="5" type="ORF">N186_06935</name>
</gene>
<dbReference type="PATRIC" id="fig|1365176.7.peg.1368"/>
<dbReference type="HOGENOM" id="CLU_009281_3_0_2"/>
<dbReference type="EMBL" id="CP006646">
    <property type="protein sequence ID" value="AGT35725.1"/>
    <property type="molecule type" value="Genomic_DNA"/>
</dbReference>
<dbReference type="Proteomes" id="UP000015543">
    <property type="component" value="Chromosome"/>
</dbReference>
<reference evidence="5 6" key="1">
    <citation type="journal article" date="2013" name="Genome Announc.">
        <title>Complete Genomic Sequence of 'Thermofilum adornatus' Strain 1910bT, a Hyperthermophilic Anaerobic Organotrophic Crenarchaeon.</title>
        <authorList>
            <person name="Dominova I.N."/>
            <person name="Kublanov I.V."/>
            <person name="Podosokorskaya O.A."/>
            <person name="Derbikova K.S."/>
            <person name="Patrushev M.V."/>
            <person name="Toshchakov S.V."/>
        </authorList>
    </citation>
    <scope>NUCLEOTIDE SEQUENCE [LARGE SCALE GENOMIC DNA]</scope>
    <source>
        <strain evidence="6">1910b</strain>
    </source>
</reference>
<dbReference type="PIRSF" id="PIRSF000538">
    <property type="entry name" value="GlpK"/>
    <property type="match status" value="1"/>
</dbReference>
<dbReference type="AlphaFoldDB" id="S5Z8P1"/>
<dbReference type="Gene3D" id="3.30.420.40">
    <property type="match status" value="2"/>
</dbReference>
<accession>S5Z8P1</accession>
<keyword evidence="2" id="KW-0418">Kinase</keyword>
<dbReference type="InterPro" id="IPR000577">
    <property type="entry name" value="Carb_kinase_FGGY"/>
</dbReference>
<dbReference type="InterPro" id="IPR018484">
    <property type="entry name" value="FGGY_N"/>
</dbReference>
<dbReference type="RefSeq" id="WP_020963032.1">
    <property type="nucleotide sequence ID" value="NC_022093.1"/>
</dbReference>
<evidence type="ECO:0008006" key="7">
    <source>
        <dbReference type="Google" id="ProtNLM"/>
    </source>
</evidence>
<keyword evidence="1" id="KW-0808">Transferase</keyword>
<feature type="domain" description="Carbohydrate kinase FGGY N-terminal" evidence="3">
    <location>
        <begin position="3"/>
        <end position="245"/>
    </location>
</feature>
<dbReference type="InterPro" id="IPR050406">
    <property type="entry name" value="FGGY_Carb_Kinase"/>
</dbReference>
<dbReference type="eggNOG" id="arCOG00025">
    <property type="taxonomic scope" value="Archaea"/>
</dbReference>
<dbReference type="GO" id="GO:0005975">
    <property type="term" value="P:carbohydrate metabolic process"/>
    <property type="evidence" value="ECO:0007669"/>
    <property type="project" value="InterPro"/>
</dbReference>
<evidence type="ECO:0000313" key="6">
    <source>
        <dbReference type="Proteomes" id="UP000015543"/>
    </source>
</evidence>
<dbReference type="GeneID" id="16574031"/>
<dbReference type="Pfam" id="PF00370">
    <property type="entry name" value="FGGY_N"/>
    <property type="match status" value="1"/>
</dbReference>
<organism evidence="5 6">
    <name type="scientific">Thermofilum adornatum</name>
    <dbReference type="NCBI Taxonomy" id="1365176"/>
    <lineage>
        <taxon>Archaea</taxon>
        <taxon>Thermoproteota</taxon>
        <taxon>Thermoprotei</taxon>
        <taxon>Thermofilales</taxon>
        <taxon>Thermofilaceae</taxon>
        <taxon>Thermofilum</taxon>
    </lineage>
</organism>
<dbReference type="PANTHER" id="PTHR43095:SF2">
    <property type="entry name" value="GLUCONOKINASE"/>
    <property type="match status" value="1"/>
</dbReference>